<name>C0QKB5_DESAH</name>
<dbReference type="AlphaFoldDB" id="C0QKB5"/>
<evidence type="ECO:0000313" key="3">
    <source>
        <dbReference type="Proteomes" id="UP000000442"/>
    </source>
</evidence>
<proteinExistence type="predicted"/>
<dbReference type="KEGG" id="dat:HRM2_08730"/>
<organism evidence="2 3">
    <name type="scientific">Desulforapulum autotrophicum (strain ATCC 43914 / DSM 3382 / VKM B-1955 / HRM2)</name>
    <name type="common">Desulfobacterium autotrophicum</name>
    <dbReference type="NCBI Taxonomy" id="177437"/>
    <lineage>
        <taxon>Bacteria</taxon>
        <taxon>Pseudomonadati</taxon>
        <taxon>Thermodesulfobacteriota</taxon>
        <taxon>Desulfobacteria</taxon>
        <taxon>Desulfobacterales</taxon>
        <taxon>Desulfobacteraceae</taxon>
        <taxon>Desulforapulum</taxon>
    </lineage>
</organism>
<evidence type="ECO:0000313" key="2">
    <source>
        <dbReference type="EMBL" id="ACN13986.1"/>
    </source>
</evidence>
<dbReference type="OrthoDB" id="9802175at2"/>
<dbReference type="InterPro" id="IPR049939">
    <property type="entry name" value="NifE-like"/>
</dbReference>
<dbReference type="EMBL" id="CP001087">
    <property type="protein sequence ID" value="ACN13986.1"/>
    <property type="molecule type" value="Genomic_DNA"/>
</dbReference>
<sequence>MASDCFEFAPDSFTGAIVAIEGIQNAAVLLNGPTGCKFYHGALSENQMPRANSLDPLYYSEAFYFGQPRVPVTFLDDYDYVFGATDKLEKILPVVADKGHGLIAVINSPGAALIGDDLLRFIKNADLAVPCIAIENTGFSQPLAWGFQQAVIAVLETIVPLQEPKKNKGSINLIGLSIFHHHWQGNVAEITTLLGACGIRVNACICAGCNLSDLEGLARAEVNVVVHGEYAQDLVPFMAQRFGMESLVPPMGAPVGFEATTSWIMTVCERLDVNSAPALGLIQGARQKSHAALNRFNALTGLPKGATFAVDADASLALPLVTWLYKYLGMVPVCVRVGHGVPELEQKIKTLLDEIHCTGVWQADLTQGAPDVVFGSGAVVVRHRLTGRPFTGIELSLPTSGYHHVIPKAYMGCQGALYLVERIINGLAGCL</sequence>
<dbReference type="Proteomes" id="UP000000442">
    <property type="component" value="Chromosome"/>
</dbReference>
<dbReference type="eggNOG" id="COG2710">
    <property type="taxonomic scope" value="Bacteria"/>
</dbReference>
<feature type="domain" description="Nitrogenase/oxidoreductase component 1" evidence="1">
    <location>
        <begin position="13"/>
        <end position="427"/>
    </location>
</feature>
<gene>
    <name evidence="2" type="primary">nifD1</name>
    <name evidence="2" type="ordered locus">HRM2_08730</name>
</gene>
<evidence type="ECO:0000259" key="1">
    <source>
        <dbReference type="Pfam" id="PF00148"/>
    </source>
</evidence>
<dbReference type="HOGENOM" id="CLU_051299_0_0_7"/>
<dbReference type="PANTHER" id="PTHR42956">
    <property type="entry name" value="NITROGENASE IRON-MOLYBDENUM COFACTOR BIOSYNTHESIS PROTEIN NIFE"/>
    <property type="match status" value="1"/>
</dbReference>
<dbReference type="Pfam" id="PF00148">
    <property type="entry name" value="Oxidored_nitro"/>
    <property type="match status" value="1"/>
</dbReference>
<protein>
    <submittedName>
        <fullName evidence="2">NifD1</fullName>
    </submittedName>
</protein>
<dbReference type="STRING" id="177437.HRM2_08730"/>
<dbReference type="SUPFAM" id="SSF53807">
    <property type="entry name" value="Helical backbone' metal receptor"/>
    <property type="match status" value="1"/>
</dbReference>
<dbReference type="CDD" id="cd00316">
    <property type="entry name" value="Oxidoreductase_nitrogenase"/>
    <property type="match status" value="1"/>
</dbReference>
<accession>C0QKB5</accession>
<dbReference type="InterPro" id="IPR000510">
    <property type="entry name" value="Nase/OxRdtase_comp1"/>
</dbReference>
<dbReference type="RefSeq" id="WP_012663226.1">
    <property type="nucleotide sequence ID" value="NC_012108.1"/>
</dbReference>
<dbReference type="GO" id="GO:0016491">
    <property type="term" value="F:oxidoreductase activity"/>
    <property type="evidence" value="ECO:0007669"/>
    <property type="project" value="InterPro"/>
</dbReference>
<dbReference type="Gene3D" id="3.40.50.1980">
    <property type="entry name" value="Nitrogenase molybdenum iron protein domain"/>
    <property type="match status" value="3"/>
</dbReference>
<reference evidence="2 3" key="1">
    <citation type="journal article" date="2009" name="Environ. Microbiol.">
        <title>Genome sequence of Desulfobacterium autotrophicum HRM2, a marine sulfate reducer oxidizing organic carbon completely to carbon dioxide.</title>
        <authorList>
            <person name="Strittmatter A.W."/>
            <person name="Liesegang H."/>
            <person name="Rabus R."/>
            <person name="Decker I."/>
            <person name="Amann J."/>
            <person name="Andres S."/>
            <person name="Henne A."/>
            <person name="Fricke W.F."/>
            <person name="Martinez-Arias R."/>
            <person name="Bartels D."/>
            <person name="Goesmann A."/>
            <person name="Krause L."/>
            <person name="Puehler A."/>
            <person name="Klenk H.P."/>
            <person name="Richter M."/>
            <person name="Schuler M."/>
            <person name="Gloeckner F.O."/>
            <person name="Meyerdierks A."/>
            <person name="Gottschalk G."/>
            <person name="Amann R."/>
        </authorList>
    </citation>
    <scope>NUCLEOTIDE SEQUENCE [LARGE SCALE GENOMIC DNA]</scope>
    <source>
        <strain evidence="3">ATCC 43914 / DSM 3382 / HRM2</strain>
    </source>
</reference>
<dbReference type="PANTHER" id="PTHR42956:SF1">
    <property type="entry name" value="NITROGENASE IRON-MOLYBDENUM COFACTOR BIOSYNTHESIS PROTEIN NIFE"/>
    <property type="match status" value="1"/>
</dbReference>
<keyword evidence="3" id="KW-1185">Reference proteome</keyword>